<evidence type="ECO:0000313" key="3">
    <source>
        <dbReference type="Proteomes" id="UP001595420"/>
    </source>
</evidence>
<dbReference type="Proteomes" id="UP001595420">
    <property type="component" value="Unassembled WGS sequence"/>
</dbReference>
<evidence type="ECO:0000313" key="2">
    <source>
        <dbReference type="EMBL" id="MFC2999804.1"/>
    </source>
</evidence>
<comment type="caution">
    <text evidence="2">The sequence shown here is derived from an EMBL/GenBank/DDBJ whole genome shotgun (WGS) entry which is preliminary data.</text>
</comment>
<reference evidence="3" key="1">
    <citation type="journal article" date="2019" name="Int. J. Syst. Evol. Microbiol.">
        <title>The Global Catalogue of Microorganisms (GCM) 10K type strain sequencing project: providing services to taxonomists for standard genome sequencing and annotation.</title>
        <authorList>
            <consortium name="The Broad Institute Genomics Platform"/>
            <consortium name="The Broad Institute Genome Sequencing Center for Infectious Disease"/>
            <person name="Wu L."/>
            <person name="Ma J."/>
        </authorList>
    </citation>
    <scope>NUCLEOTIDE SEQUENCE [LARGE SCALE GENOMIC DNA]</scope>
    <source>
        <strain evidence="3">CGMCC 1.16855</strain>
    </source>
</reference>
<accession>A0ABV7BUA6</accession>
<sequence>MAESFPIYRYETRQEDGATETRYTFAPMEGVGYAGRGSPTSAGDADTEASEARPAGHVEAPAGSQIISVEPPTLEVPGRGKVDVSAVIGVTEGETSASSDVVRWRPAG</sequence>
<gene>
    <name evidence="2" type="ORF">ACFOD3_07860</name>
</gene>
<dbReference type="RefSeq" id="WP_216835885.1">
    <property type="nucleotide sequence ID" value="NZ_JAFNJS010000002.1"/>
</dbReference>
<proteinExistence type="predicted"/>
<protein>
    <submittedName>
        <fullName evidence="2">Uncharacterized protein</fullName>
    </submittedName>
</protein>
<dbReference type="EMBL" id="JBHRSB010000002">
    <property type="protein sequence ID" value="MFC2999804.1"/>
    <property type="molecule type" value="Genomic_DNA"/>
</dbReference>
<name>A0ABV7BUA6_9PROT</name>
<organism evidence="2 3">
    <name type="scientific">Falsiroseomonas tokyonensis</name>
    <dbReference type="NCBI Taxonomy" id="430521"/>
    <lineage>
        <taxon>Bacteria</taxon>
        <taxon>Pseudomonadati</taxon>
        <taxon>Pseudomonadota</taxon>
        <taxon>Alphaproteobacteria</taxon>
        <taxon>Acetobacterales</taxon>
        <taxon>Roseomonadaceae</taxon>
        <taxon>Falsiroseomonas</taxon>
    </lineage>
</organism>
<feature type="region of interest" description="Disordered" evidence="1">
    <location>
        <begin position="29"/>
        <end position="67"/>
    </location>
</feature>
<evidence type="ECO:0000256" key="1">
    <source>
        <dbReference type="SAM" id="MobiDB-lite"/>
    </source>
</evidence>
<keyword evidence="3" id="KW-1185">Reference proteome</keyword>